<name>A0A1M5PJJ1_9RHOB</name>
<dbReference type="Pfam" id="PF00174">
    <property type="entry name" value="Oxidored_molyb"/>
    <property type="match status" value="1"/>
</dbReference>
<evidence type="ECO:0000256" key="1">
    <source>
        <dbReference type="ARBA" id="ARBA00001924"/>
    </source>
</evidence>
<sequence length="368" mass="41058">MEASPFQPGYPRPETRDGVFSREEVALANRNSGILLETLSLDVTPVGLHYLLNHFDVPLIDENDHRLLLDGAFDAPLTLSMQDIRALPQVTERVTLECAGNGREGVSPRSHLMPWMYEAVGTSEWMGTPLAPLLERARPREHVQDFVFTGADFGFDKGHAHSFARSLTPDQIADLEVMLVWGMNGQPLLPQHGAPLRIIVPGWYGMASVKWLTSITALTERFDGYQQKHGYHYRQRSDEAGTPITRILVKSLIKPPGVPDWVTRKRWLVAGPVTLEGRAWSGGGVPIESVEVFLDGVWQEADLTRPKSRYAWTHWQVEWAATPGVHHLICRATDAEGNTQPMQSRFDAAGFGNNSVHRVEVHVSDIPA</sequence>
<organism evidence="7 8">
    <name type="scientific">Marivita hallyeonensis</name>
    <dbReference type="NCBI Taxonomy" id="996342"/>
    <lineage>
        <taxon>Bacteria</taxon>
        <taxon>Pseudomonadati</taxon>
        <taxon>Pseudomonadota</taxon>
        <taxon>Alphaproteobacteria</taxon>
        <taxon>Rhodobacterales</taxon>
        <taxon>Roseobacteraceae</taxon>
        <taxon>Marivita</taxon>
    </lineage>
</organism>
<reference evidence="7 8" key="1">
    <citation type="submission" date="2016-11" db="EMBL/GenBank/DDBJ databases">
        <authorList>
            <person name="Jaros S."/>
            <person name="Januszkiewicz K."/>
            <person name="Wedrychowicz H."/>
        </authorList>
    </citation>
    <scope>NUCLEOTIDE SEQUENCE [LARGE SCALE GENOMIC DNA]</scope>
    <source>
        <strain evidence="7 8">DSM 29431</strain>
    </source>
</reference>
<dbReference type="OrthoDB" id="9778777at2"/>
<dbReference type="Proteomes" id="UP000184221">
    <property type="component" value="Unassembled WGS sequence"/>
</dbReference>
<evidence type="ECO:0000259" key="6">
    <source>
        <dbReference type="Pfam" id="PF03404"/>
    </source>
</evidence>
<dbReference type="GO" id="GO:0030151">
    <property type="term" value="F:molybdenum ion binding"/>
    <property type="evidence" value="ECO:0007669"/>
    <property type="project" value="InterPro"/>
</dbReference>
<feature type="domain" description="Moybdenum cofactor oxidoreductase dimerisation" evidence="6">
    <location>
        <begin position="245"/>
        <end position="363"/>
    </location>
</feature>
<evidence type="ECO:0000313" key="7">
    <source>
        <dbReference type="EMBL" id="SHH01996.1"/>
    </source>
</evidence>
<dbReference type="PANTHER" id="PTHR19372">
    <property type="entry name" value="SULFITE REDUCTASE"/>
    <property type="match status" value="1"/>
</dbReference>
<dbReference type="InterPro" id="IPR036374">
    <property type="entry name" value="OxRdtase_Mopterin-bd_sf"/>
</dbReference>
<dbReference type="PRINTS" id="PR00407">
    <property type="entry name" value="EUMOPTERIN"/>
</dbReference>
<dbReference type="RefSeq" id="WP_072776635.1">
    <property type="nucleotide sequence ID" value="NZ_FQXC01000001.1"/>
</dbReference>
<dbReference type="PANTHER" id="PTHR19372:SF7">
    <property type="entry name" value="SULFITE OXIDASE, MITOCHONDRIAL"/>
    <property type="match status" value="1"/>
</dbReference>
<evidence type="ECO:0000259" key="5">
    <source>
        <dbReference type="Pfam" id="PF00174"/>
    </source>
</evidence>
<evidence type="ECO:0000256" key="2">
    <source>
        <dbReference type="ARBA" id="ARBA00022505"/>
    </source>
</evidence>
<evidence type="ECO:0000313" key="8">
    <source>
        <dbReference type="Proteomes" id="UP000184221"/>
    </source>
</evidence>
<keyword evidence="4" id="KW-0560">Oxidoreductase</keyword>
<keyword evidence="3" id="KW-0479">Metal-binding</keyword>
<dbReference type="STRING" id="996342.SAMN05443551_1328"/>
<evidence type="ECO:0000256" key="4">
    <source>
        <dbReference type="ARBA" id="ARBA00023002"/>
    </source>
</evidence>
<comment type="cofactor">
    <cofactor evidence="1">
        <name>Mo-molybdopterin</name>
        <dbReference type="ChEBI" id="CHEBI:71302"/>
    </cofactor>
</comment>
<dbReference type="InterPro" id="IPR005066">
    <property type="entry name" value="MoCF_OxRdtse_dimer"/>
</dbReference>
<dbReference type="InterPro" id="IPR000572">
    <property type="entry name" value="OxRdtase_Mopterin-bd_dom"/>
</dbReference>
<dbReference type="Gene3D" id="2.60.40.650">
    <property type="match status" value="1"/>
</dbReference>
<keyword evidence="2" id="KW-0500">Molybdenum</keyword>
<dbReference type="GO" id="GO:0043546">
    <property type="term" value="F:molybdopterin cofactor binding"/>
    <property type="evidence" value="ECO:0007669"/>
    <property type="project" value="TreeGrafter"/>
</dbReference>
<dbReference type="GO" id="GO:0020037">
    <property type="term" value="F:heme binding"/>
    <property type="evidence" value="ECO:0007669"/>
    <property type="project" value="TreeGrafter"/>
</dbReference>
<dbReference type="CDD" id="cd02110">
    <property type="entry name" value="SO_family_Moco_dimer"/>
    <property type="match status" value="1"/>
</dbReference>
<dbReference type="SUPFAM" id="SSF56524">
    <property type="entry name" value="Oxidoreductase molybdopterin-binding domain"/>
    <property type="match status" value="1"/>
</dbReference>
<feature type="domain" description="Oxidoreductase molybdopterin-binding" evidence="5">
    <location>
        <begin position="54"/>
        <end position="225"/>
    </location>
</feature>
<dbReference type="Pfam" id="PF03404">
    <property type="entry name" value="Mo-co_dimer"/>
    <property type="match status" value="1"/>
</dbReference>
<dbReference type="GO" id="GO:0008482">
    <property type="term" value="F:sulfite oxidase activity"/>
    <property type="evidence" value="ECO:0007669"/>
    <property type="project" value="TreeGrafter"/>
</dbReference>
<dbReference type="InterPro" id="IPR014756">
    <property type="entry name" value="Ig_E-set"/>
</dbReference>
<dbReference type="EMBL" id="FQXC01000001">
    <property type="protein sequence ID" value="SHH01996.1"/>
    <property type="molecule type" value="Genomic_DNA"/>
</dbReference>
<dbReference type="SUPFAM" id="SSF81296">
    <property type="entry name" value="E set domains"/>
    <property type="match status" value="1"/>
</dbReference>
<dbReference type="AlphaFoldDB" id="A0A1M5PJJ1"/>
<protein>
    <submittedName>
        <fullName evidence="7">Mo-co oxidoreductase dimerisation domain-containing protein</fullName>
    </submittedName>
</protein>
<dbReference type="GO" id="GO:0006790">
    <property type="term" value="P:sulfur compound metabolic process"/>
    <property type="evidence" value="ECO:0007669"/>
    <property type="project" value="TreeGrafter"/>
</dbReference>
<evidence type="ECO:0000256" key="3">
    <source>
        <dbReference type="ARBA" id="ARBA00022723"/>
    </source>
</evidence>
<dbReference type="InterPro" id="IPR008335">
    <property type="entry name" value="Mopterin_OxRdtase_euk"/>
</dbReference>
<gene>
    <name evidence="7" type="ORF">SAMN05443551_1328</name>
</gene>
<proteinExistence type="predicted"/>
<dbReference type="Gene3D" id="3.90.420.10">
    <property type="entry name" value="Oxidoreductase, molybdopterin-binding domain"/>
    <property type="match status" value="1"/>
</dbReference>
<accession>A0A1M5PJJ1</accession>
<keyword evidence="8" id="KW-1185">Reference proteome</keyword>